<evidence type="ECO:0000313" key="1">
    <source>
        <dbReference type="EMBL" id="MCF7566885.1"/>
    </source>
</evidence>
<gene>
    <name evidence="1" type="ORF">L3X37_00705</name>
</gene>
<dbReference type="Proteomes" id="UP001199795">
    <property type="component" value="Unassembled WGS sequence"/>
</dbReference>
<dbReference type="SUPFAM" id="SSF103642">
    <property type="entry name" value="Sec-C motif"/>
    <property type="match status" value="1"/>
</dbReference>
<accession>A0AAE3EKD1</accession>
<proteinExistence type="predicted"/>
<dbReference type="RefSeq" id="WP_237238244.1">
    <property type="nucleotide sequence ID" value="NZ_JAKKDU010000001.1"/>
</dbReference>
<dbReference type="Gene3D" id="3.10.450.50">
    <property type="match status" value="1"/>
</dbReference>
<evidence type="ECO:0000313" key="2">
    <source>
        <dbReference type="Proteomes" id="UP001199795"/>
    </source>
</evidence>
<organism evidence="1 2">
    <name type="scientific">Wocania arenilitoris</name>
    <dbReference type="NCBI Taxonomy" id="2044858"/>
    <lineage>
        <taxon>Bacteria</taxon>
        <taxon>Pseudomonadati</taxon>
        <taxon>Bacteroidota</taxon>
        <taxon>Flavobacteriia</taxon>
        <taxon>Flavobacteriales</taxon>
        <taxon>Flavobacteriaceae</taxon>
        <taxon>Wocania</taxon>
    </lineage>
</organism>
<dbReference type="AlphaFoldDB" id="A0AAE3EKD1"/>
<dbReference type="InterPro" id="IPR004027">
    <property type="entry name" value="SEC_C_motif"/>
</dbReference>
<comment type="caution">
    <text evidence="1">The sequence shown here is derived from an EMBL/GenBank/DDBJ whole genome shotgun (WGS) entry which is preliminary data.</text>
</comment>
<dbReference type="Pfam" id="PF02810">
    <property type="entry name" value="SEC-C"/>
    <property type="match status" value="1"/>
</dbReference>
<sequence>MKSLKLHTLKISNDNTLLDKQNQLTPYISRLLEKLYHDIPKGKESTLKKLLKYTTQFPKVPIFKNYLMVFYAQKGNVQKANEVNKWIIKEHPEYLFAKINYANSLLSEEKYEDILNLLGTNLLLHELYPKRDEFLLDEIISYYAFTIRYLYHIDNEDEANTRLQILEDLDEDHHKVIQAQSFKQEYILKKFSLRYAEEEKNKIIVKPKDRKSHLQTTSPPKFHYPEQMGYLYKNTLDSISENQLNELINLDHKKLVEDLIKVLYDSIYRYDYFFDKIEEESQACFPIHAICILLFLKDNNSLNVVLEILKQDDDYIEFWFGYSLSEYVVPLLYHIGKNQKEKLIAFIKEEYIFCYNKSILTESFIKICAFDKTLENLEDILDFLISNKNNPGILDTEFNGLFIADLMDYGAIDLLPKIKEMYALKIVGEGVCGTYDDVKKGMYDEFGVNPVEDFNTLKQIYNTFTYKEEFENNLPEEYYRYSEPIISAKKIGRNDPCSCGSGKKHKKCCLNN</sequence>
<keyword evidence="2" id="KW-1185">Reference proteome</keyword>
<dbReference type="EMBL" id="JAKKDU010000001">
    <property type="protein sequence ID" value="MCF7566885.1"/>
    <property type="molecule type" value="Genomic_DNA"/>
</dbReference>
<protein>
    <submittedName>
        <fullName evidence="1">SEC-C domain-containing protein</fullName>
    </submittedName>
</protein>
<name>A0AAE3EKD1_9FLAO</name>
<reference evidence="1" key="1">
    <citation type="submission" date="2022-01" db="EMBL/GenBank/DDBJ databases">
        <title>Draft genome sequence of Sabulilitoribacter arenilitoris KCTC 52401.</title>
        <authorList>
            <person name="Oh J.-S."/>
        </authorList>
    </citation>
    <scope>NUCLEOTIDE SEQUENCE</scope>
    <source>
        <strain evidence="1">HMF6543</strain>
    </source>
</reference>